<dbReference type="EMBL" id="JBGMEK010000070">
    <property type="protein sequence ID" value="MFA0813086.1"/>
    <property type="molecule type" value="Genomic_DNA"/>
</dbReference>
<accession>A0ABV4P3Y9</accession>
<name>A0ABV4P3Y9_9GAMM</name>
<proteinExistence type="predicted"/>
<evidence type="ECO:0000313" key="1">
    <source>
        <dbReference type="EMBL" id="MFA0813086.1"/>
    </source>
</evidence>
<gene>
    <name evidence="1" type="ORF">ACCI49_19475</name>
</gene>
<dbReference type="RefSeq" id="WP_371840838.1">
    <property type="nucleotide sequence ID" value="NZ_JBGMEK010000070.1"/>
</dbReference>
<comment type="caution">
    <text evidence="1">The sequence shown here is derived from an EMBL/GenBank/DDBJ whole genome shotgun (WGS) entry which is preliminary data.</text>
</comment>
<sequence>MQEFFEVLIGWANDGRAGDSGMPDPLRLAVLLRHFKDSIRSSSKWRNFTAWLLAPFGRILGYHKELEKYAFPEVK</sequence>
<dbReference type="Proteomes" id="UP001569428">
    <property type="component" value="Unassembled WGS sequence"/>
</dbReference>
<keyword evidence="2" id="KW-1185">Reference proteome</keyword>
<protein>
    <submittedName>
        <fullName evidence="1">Uncharacterized protein</fullName>
    </submittedName>
</protein>
<evidence type="ECO:0000313" key="2">
    <source>
        <dbReference type="Proteomes" id="UP001569428"/>
    </source>
</evidence>
<reference evidence="1 2" key="1">
    <citation type="submission" date="2024-08" db="EMBL/GenBank/DDBJ databases">
        <authorList>
            <person name="Ishaq N."/>
        </authorList>
    </citation>
    <scope>NUCLEOTIDE SEQUENCE [LARGE SCALE GENOMIC DNA]</scope>
    <source>
        <strain evidence="1 2">DSM 18651</strain>
    </source>
</reference>
<organism evidence="1 2">
    <name type="scientific">Microbulbifer epialgicus</name>
    <dbReference type="NCBI Taxonomy" id="393907"/>
    <lineage>
        <taxon>Bacteria</taxon>
        <taxon>Pseudomonadati</taxon>
        <taxon>Pseudomonadota</taxon>
        <taxon>Gammaproteobacteria</taxon>
        <taxon>Cellvibrionales</taxon>
        <taxon>Microbulbiferaceae</taxon>
        <taxon>Microbulbifer</taxon>
    </lineage>
</organism>